<dbReference type="OrthoDB" id="1001765at2759"/>
<dbReference type="Pfam" id="PF13668">
    <property type="entry name" value="Ferritin_2"/>
    <property type="match status" value="1"/>
</dbReference>
<keyword evidence="3" id="KW-1185">Reference proteome</keyword>
<keyword evidence="1" id="KW-0732">Signal</keyword>
<dbReference type="PANTHER" id="PTHR31694:SF12">
    <property type="entry name" value="DESICCATION-LIKE PROTEIN"/>
    <property type="match status" value="1"/>
</dbReference>
<protein>
    <recommendedName>
        <fullName evidence="4">Desiccation-related protein PCC13-62</fullName>
    </recommendedName>
</protein>
<evidence type="ECO:0000313" key="2">
    <source>
        <dbReference type="EMBL" id="KAF3456399.1"/>
    </source>
</evidence>
<reference evidence="2" key="1">
    <citation type="submission" date="2020-03" db="EMBL/GenBank/DDBJ databases">
        <title>A high-quality chromosome-level genome assembly of a woody plant with both climbing and erect habits, Rhamnella rubrinervis.</title>
        <authorList>
            <person name="Lu Z."/>
            <person name="Yang Y."/>
            <person name="Zhu X."/>
            <person name="Sun Y."/>
        </authorList>
    </citation>
    <scope>NUCLEOTIDE SEQUENCE</scope>
    <source>
        <strain evidence="2">BYM</strain>
        <tissue evidence="2">Leaf</tissue>
    </source>
</reference>
<sequence>MMTESSCIATAIVALLVLLLPNSYSSHILRDYGAQVPESDVDLLEFPLNLEYLEAEFFLYGSLGYGLDKVAPNLTMGGPNPIGGKIANLDIFTRDIILQFAWQEVGHLRAIQSTVKGFPRPLLDISSSSFAKVMNSALGRSLNPPFDPYSSGLNFLLASYLVPYVGLTGYVGANPKLKGAASKKLVAGLLGVESGQDAVIRALLYEHALEKVKPYGISVAEFTDRISELRNNLGRDGVKDEGLVVPPARGAEGRIGGNVLAGDKNSLAYDRTPEEILRIVYGNGNERVPGGFYPKGANGRIASSYLHNA</sequence>
<dbReference type="AlphaFoldDB" id="A0A8K0HQ98"/>
<accession>A0A8K0HQ98</accession>
<dbReference type="InterPro" id="IPR052965">
    <property type="entry name" value="Pigment-catalase-like"/>
</dbReference>
<proteinExistence type="predicted"/>
<evidence type="ECO:0008006" key="4">
    <source>
        <dbReference type="Google" id="ProtNLM"/>
    </source>
</evidence>
<feature type="chain" id="PRO_5035435312" description="Desiccation-related protein PCC13-62" evidence="1">
    <location>
        <begin position="26"/>
        <end position="309"/>
    </location>
</feature>
<evidence type="ECO:0000313" key="3">
    <source>
        <dbReference type="Proteomes" id="UP000796880"/>
    </source>
</evidence>
<feature type="signal peptide" evidence="1">
    <location>
        <begin position="1"/>
        <end position="25"/>
    </location>
</feature>
<comment type="caution">
    <text evidence="2">The sequence shown here is derived from an EMBL/GenBank/DDBJ whole genome shotgun (WGS) entry which is preliminary data.</text>
</comment>
<organism evidence="2 3">
    <name type="scientific">Rhamnella rubrinervis</name>
    <dbReference type="NCBI Taxonomy" id="2594499"/>
    <lineage>
        <taxon>Eukaryota</taxon>
        <taxon>Viridiplantae</taxon>
        <taxon>Streptophyta</taxon>
        <taxon>Embryophyta</taxon>
        <taxon>Tracheophyta</taxon>
        <taxon>Spermatophyta</taxon>
        <taxon>Magnoliopsida</taxon>
        <taxon>eudicotyledons</taxon>
        <taxon>Gunneridae</taxon>
        <taxon>Pentapetalae</taxon>
        <taxon>rosids</taxon>
        <taxon>fabids</taxon>
        <taxon>Rosales</taxon>
        <taxon>Rhamnaceae</taxon>
        <taxon>rhamnoid group</taxon>
        <taxon>Rhamneae</taxon>
        <taxon>Rhamnella</taxon>
    </lineage>
</organism>
<evidence type="ECO:0000256" key="1">
    <source>
        <dbReference type="SAM" id="SignalP"/>
    </source>
</evidence>
<dbReference type="Proteomes" id="UP000796880">
    <property type="component" value="Unassembled WGS sequence"/>
</dbReference>
<dbReference type="EMBL" id="VOIH02000001">
    <property type="protein sequence ID" value="KAF3456399.1"/>
    <property type="molecule type" value="Genomic_DNA"/>
</dbReference>
<gene>
    <name evidence="2" type="ORF">FNV43_RR01049</name>
</gene>
<name>A0A8K0HQ98_9ROSA</name>
<dbReference type="PANTHER" id="PTHR31694">
    <property type="entry name" value="DESICCATION-LIKE PROTEIN"/>
    <property type="match status" value="1"/>
</dbReference>